<dbReference type="Pfam" id="PF01103">
    <property type="entry name" value="Omp85"/>
    <property type="match status" value="1"/>
</dbReference>
<evidence type="ECO:0000256" key="5">
    <source>
        <dbReference type="ARBA" id="ARBA00022737"/>
    </source>
</evidence>
<reference evidence="11" key="1">
    <citation type="submission" date="2022-11" db="EMBL/GenBank/DDBJ databases">
        <title>Hoeflea poritis sp. nov., isolated from scleractinian coral Porites lutea.</title>
        <authorList>
            <person name="Zhang G."/>
            <person name="Wei Q."/>
            <person name="Cai L."/>
        </authorList>
    </citation>
    <scope>NUCLEOTIDE SEQUENCE</scope>
    <source>
        <strain evidence="11">E7-10</strain>
    </source>
</reference>
<evidence type="ECO:0000313" key="11">
    <source>
        <dbReference type="EMBL" id="MDA4843944.1"/>
    </source>
</evidence>
<dbReference type="PROSITE" id="PS51779">
    <property type="entry name" value="POTRA"/>
    <property type="match status" value="4"/>
</dbReference>
<dbReference type="InterPro" id="IPR010827">
    <property type="entry name" value="BamA/TamA_POTRA"/>
</dbReference>
<evidence type="ECO:0000313" key="12">
    <source>
        <dbReference type="Proteomes" id="UP001148313"/>
    </source>
</evidence>
<feature type="domain" description="POTRA" evidence="10">
    <location>
        <begin position="187"/>
        <end position="275"/>
    </location>
</feature>
<comment type="caution">
    <text evidence="11">The sequence shown here is derived from an EMBL/GenBank/DDBJ whole genome shotgun (WGS) entry which is preliminary data.</text>
</comment>
<comment type="subcellular location">
    <subcellularLocation>
        <location evidence="8">Cell outer membrane</location>
    </subcellularLocation>
    <subcellularLocation>
        <location evidence="1">Membrane</location>
    </subcellularLocation>
</comment>
<dbReference type="PANTHER" id="PTHR12815">
    <property type="entry name" value="SORTING AND ASSEMBLY MACHINERY SAMM50 PROTEIN FAMILY MEMBER"/>
    <property type="match status" value="1"/>
</dbReference>
<feature type="domain" description="POTRA" evidence="10">
    <location>
        <begin position="39"/>
        <end position="106"/>
    </location>
</feature>
<dbReference type="InterPro" id="IPR039910">
    <property type="entry name" value="D15-like"/>
</dbReference>
<organism evidence="11 12">
    <name type="scientific">Hoeflea poritis</name>
    <dbReference type="NCBI Taxonomy" id="2993659"/>
    <lineage>
        <taxon>Bacteria</taxon>
        <taxon>Pseudomonadati</taxon>
        <taxon>Pseudomonadota</taxon>
        <taxon>Alphaproteobacteria</taxon>
        <taxon>Hyphomicrobiales</taxon>
        <taxon>Rhizobiaceae</taxon>
        <taxon>Hoeflea</taxon>
    </lineage>
</organism>
<evidence type="ECO:0000256" key="2">
    <source>
        <dbReference type="ARBA" id="ARBA00022452"/>
    </source>
</evidence>
<keyword evidence="7 8" id="KW-0998">Cell outer membrane</keyword>
<accession>A0ABT4VGW8</accession>
<keyword evidence="5 8" id="KW-0677">Repeat</keyword>
<feature type="domain" description="POTRA" evidence="10">
    <location>
        <begin position="360"/>
        <end position="431"/>
    </location>
</feature>
<comment type="function">
    <text evidence="8">Part of the outer membrane protein assembly complex, which is involved in assembly and insertion of beta-barrel proteins into the outer membrane.</text>
</comment>
<dbReference type="Gene3D" id="3.10.20.310">
    <property type="entry name" value="membrane protein fhac"/>
    <property type="match status" value="5"/>
</dbReference>
<evidence type="ECO:0000256" key="8">
    <source>
        <dbReference type="HAMAP-Rule" id="MF_01430"/>
    </source>
</evidence>
<comment type="subunit">
    <text evidence="8">Part of the Bam complex.</text>
</comment>
<evidence type="ECO:0000256" key="4">
    <source>
        <dbReference type="ARBA" id="ARBA00022729"/>
    </source>
</evidence>
<keyword evidence="3 8" id="KW-0812">Transmembrane</keyword>
<dbReference type="EMBL" id="JAPJZH010000001">
    <property type="protein sequence ID" value="MDA4843944.1"/>
    <property type="molecule type" value="Genomic_DNA"/>
</dbReference>
<evidence type="ECO:0000259" key="10">
    <source>
        <dbReference type="PROSITE" id="PS51779"/>
    </source>
</evidence>
<dbReference type="PANTHER" id="PTHR12815:SF23">
    <property type="entry name" value="OUTER MEMBRANE PROTEIN ASSEMBLY FACTOR BAMA"/>
    <property type="match status" value="1"/>
</dbReference>
<feature type="domain" description="POTRA" evidence="10">
    <location>
        <begin position="107"/>
        <end position="184"/>
    </location>
</feature>
<keyword evidence="6 8" id="KW-0472">Membrane</keyword>
<proteinExistence type="inferred from homology"/>
<evidence type="ECO:0000256" key="1">
    <source>
        <dbReference type="ARBA" id="ARBA00004370"/>
    </source>
</evidence>
<evidence type="ECO:0000256" key="6">
    <source>
        <dbReference type="ARBA" id="ARBA00023136"/>
    </source>
</evidence>
<sequence length="774" mass="84252">MKAGSKLLGAVTALTLAMCVVVSGAGVAFFGSTVAAQAAVVSVIEVRGNQRVDSETIRGNITIRPGVNFNNSDIDESVKRLFATGLFSDVTIDRRGNRLIVTVDENLIINQVVFNGNKKIKDKQLEALVQSKPLGPYSETTVEYDAEAIKEAYDRIGRSEATVSTQVVNLSGGRVNVAFEINEGGRTKIATINFVGNKYYSNGRLADVIATKRSGFLSFLSRKDVYDPDKLQADEELLRRFYYNRGFADFRIISTSADLDPESNDYVITITLDEGERYSFGDIEVESTVAGIDAERVKRHLASRKGAVYSAEKVEESIISISEAAAADGYPFAQVTPRGNRDFVNRTISVTYLIDQGQRAYVERIEIRGNTRTADYVIRREFDISEGDAFNQVLIRRAKKRLEALGYFQSVNITTQPGSEPDRVVIVVDVRDQATGEFSIGAGYSTGSSGATAELGISERNFLGRGQFIKVAVGGGENTRTYTFSFTEPYFLGYRLAAGFDVAKTEDTSQNGYDIETLGVTFRVAAPITDRVRTVLAYNYSQEEYNPEAGASFSAPIQDAIDNSPWIKSSISSSIIYDTIDDKRLPREGIFARMTGEFAGLGGDAQFVKVTAKGSYYRPLSDYGDIIGLVSVGGGYVASTSGNLRVFDQLFIGGETIRGFESQGIGPRDTNGDALGGTTYFNATAEVGFPIPVLPRDFGLRGAVFADAATLYGNDLNLGGAVVNGLDMQWRASVGTSLIWSSPFGPFRLDFGFPVAKESFDETQVFRFGTAGRF</sequence>
<dbReference type="InterPro" id="IPR034746">
    <property type="entry name" value="POTRA"/>
</dbReference>
<name>A0ABT4VGW8_9HYPH</name>
<dbReference type="InterPro" id="IPR000184">
    <property type="entry name" value="Bac_surfAg_D15"/>
</dbReference>
<gene>
    <name evidence="8 11" type="primary">bamA</name>
    <name evidence="11" type="ORF">OOZ53_01220</name>
</gene>
<dbReference type="RefSeq" id="WP_271087456.1">
    <property type="nucleotide sequence ID" value="NZ_JAPJZH010000001.1"/>
</dbReference>
<keyword evidence="2 8" id="KW-1134">Transmembrane beta strand</keyword>
<comment type="similarity">
    <text evidence="8">Belongs to the BamA family.</text>
</comment>
<keyword evidence="12" id="KW-1185">Reference proteome</keyword>
<dbReference type="Pfam" id="PF07244">
    <property type="entry name" value="POTRA"/>
    <property type="match status" value="5"/>
</dbReference>
<dbReference type="HAMAP" id="MF_01430">
    <property type="entry name" value="OM_assembly_BamA"/>
    <property type="match status" value="1"/>
</dbReference>
<evidence type="ECO:0000256" key="7">
    <source>
        <dbReference type="ARBA" id="ARBA00023237"/>
    </source>
</evidence>
<dbReference type="Gene3D" id="2.40.160.50">
    <property type="entry name" value="membrane protein fhac: a member of the omp85/tpsb transporter family"/>
    <property type="match status" value="1"/>
</dbReference>
<keyword evidence="4 8" id="KW-0732">Signal</keyword>
<protein>
    <recommendedName>
        <fullName evidence="8 9">Outer membrane protein assembly factor BamA</fullName>
    </recommendedName>
</protein>
<dbReference type="PIRSF" id="PIRSF006076">
    <property type="entry name" value="OM_assembly_OMP85"/>
    <property type="match status" value="1"/>
</dbReference>
<dbReference type="NCBIfam" id="TIGR03303">
    <property type="entry name" value="OM_YaeT"/>
    <property type="match status" value="1"/>
</dbReference>
<evidence type="ECO:0000256" key="3">
    <source>
        <dbReference type="ARBA" id="ARBA00022692"/>
    </source>
</evidence>
<dbReference type="Proteomes" id="UP001148313">
    <property type="component" value="Unassembled WGS sequence"/>
</dbReference>
<dbReference type="InterPro" id="IPR023707">
    <property type="entry name" value="OM_assembly_BamA"/>
</dbReference>
<evidence type="ECO:0000256" key="9">
    <source>
        <dbReference type="NCBIfam" id="TIGR03303"/>
    </source>
</evidence>